<keyword evidence="9 11" id="KW-0808">Transferase</keyword>
<evidence type="ECO:0000256" key="3">
    <source>
        <dbReference type="ARBA" id="ARBA00004496"/>
    </source>
</evidence>
<dbReference type="Pfam" id="PF00156">
    <property type="entry name" value="Pribosyltran"/>
    <property type="match status" value="1"/>
</dbReference>
<protein>
    <recommendedName>
        <fullName evidence="6 11">Adenine phosphoribosyltransferase</fullName>
        <shortName evidence="11">APRT</shortName>
        <ecNumber evidence="6 11">2.4.2.7</ecNumber>
    </recommendedName>
</protein>
<dbReference type="InterPro" id="IPR050054">
    <property type="entry name" value="UPRTase/APRTase"/>
</dbReference>
<gene>
    <name evidence="11" type="primary">apt</name>
    <name evidence="13" type="ORF">SAMN05421855_103238</name>
</gene>
<comment type="subcellular location">
    <subcellularLocation>
        <location evidence="3 11">Cytoplasm</location>
    </subcellularLocation>
</comment>
<evidence type="ECO:0000256" key="10">
    <source>
        <dbReference type="ARBA" id="ARBA00022726"/>
    </source>
</evidence>
<dbReference type="AlphaFoldDB" id="A0A1G7GMY1"/>
<keyword evidence="10 11" id="KW-0660">Purine salvage</keyword>
<evidence type="ECO:0000256" key="11">
    <source>
        <dbReference type="HAMAP-Rule" id="MF_00004"/>
    </source>
</evidence>
<evidence type="ECO:0000256" key="4">
    <source>
        <dbReference type="ARBA" id="ARBA00004659"/>
    </source>
</evidence>
<accession>A0A1G7GMY1</accession>
<dbReference type="EC" id="2.4.2.7" evidence="6 11"/>
<evidence type="ECO:0000256" key="8">
    <source>
        <dbReference type="ARBA" id="ARBA00022676"/>
    </source>
</evidence>
<evidence type="ECO:0000313" key="13">
    <source>
        <dbReference type="EMBL" id="SDE89490.1"/>
    </source>
</evidence>
<comment type="function">
    <text evidence="2 11">Catalyzes a salvage reaction resulting in the formation of AMP, that is energically less costly than de novo synthesis.</text>
</comment>
<evidence type="ECO:0000256" key="1">
    <source>
        <dbReference type="ARBA" id="ARBA00000868"/>
    </source>
</evidence>
<keyword evidence="14" id="KW-1185">Reference proteome</keyword>
<dbReference type="PANTHER" id="PTHR32315:SF3">
    <property type="entry name" value="ADENINE PHOSPHORIBOSYLTRANSFERASE"/>
    <property type="match status" value="1"/>
</dbReference>
<evidence type="ECO:0000313" key="14">
    <source>
        <dbReference type="Proteomes" id="UP000199321"/>
    </source>
</evidence>
<dbReference type="NCBIfam" id="NF002636">
    <property type="entry name" value="PRK02304.1-5"/>
    <property type="match status" value="1"/>
</dbReference>
<evidence type="ECO:0000256" key="6">
    <source>
        <dbReference type="ARBA" id="ARBA00011893"/>
    </source>
</evidence>
<dbReference type="InterPro" id="IPR000836">
    <property type="entry name" value="PRTase_dom"/>
</dbReference>
<dbReference type="CDD" id="cd06223">
    <property type="entry name" value="PRTases_typeI"/>
    <property type="match status" value="1"/>
</dbReference>
<organism evidence="13 14">
    <name type="scientific">Ulvibacter litoralis</name>
    <dbReference type="NCBI Taxonomy" id="227084"/>
    <lineage>
        <taxon>Bacteria</taxon>
        <taxon>Pseudomonadati</taxon>
        <taxon>Bacteroidota</taxon>
        <taxon>Flavobacteriia</taxon>
        <taxon>Flavobacteriales</taxon>
        <taxon>Flavobacteriaceae</taxon>
        <taxon>Ulvibacter</taxon>
    </lineage>
</organism>
<comment type="catalytic activity">
    <reaction evidence="1 11">
        <text>AMP + diphosphate = 5-phospho-alpha-D-ribose 1-diphosphate + adenine</text>
        <dbReference type="Rhea" id="RHEA:16609"/>
        <dbReference type="ChEBI" id="CHEBI:16708"/>
        <dbReference type="ChEBI" id="CHEBI:33019"/>
        <dbReference type="ChEBI" id="CHEBI:58017"/>
        <dbReference type="ChEBI" id="CHEBI:456215"/>
        <dbReference type="EC" id="2.4.2.7"/>
    </reaction>
</comment>
<dbReference type="NCBIfam" id="TIGR01090">
    <property type="entry name" value="apt"/>
    <property type="match status" value="1"/>
</dbReference>
<reference evidence="13 14" key="1">
    <citation type="submission" date="2016-10" db="EMBL/GenBank/DDBJ databases">
        <authorList>
            <person name="de Groot N.N."/>
        </authorList>
    </citation>
    <scope>NUCLEOTIDE SEQUENCE [LARGE SCALE GENOMIC DNA]</scope>
    <source>
        <strain evidence="13 14">DSM 16195</strain>
    </source>
</reference>
<dbReference type="Gene3D" id="3.40.50.2020">
    <property type="match status" value="1"/>
</dbReference>
<name>A0A1G7GMY1_9FLAO</name>
<evidence type="ECO:0000256" key="2">
    <source>
        <dbReference type="ARBA" id="ARBA00003968"/>
    </source>
</evidence>
<dbReference type="GO" id="GO:0006168">
    <property type="term" value="P:adenine salvage"/>
    <property type="evidence" value="ECO:0007669"/>
    <property type="project" value="InterPro"/>
</dbReference>
<dbReference type="GO" id="GO:0044209">
    <property type="term" value="P:AMP salvage"/>
    <property type="evidence" value="ECO:0007669"/>
    <property type="project" value="UniProtKB-UniRule"/>
</dbReference>
<dbReference type="STRING" id="227084.SAMN05421855_103238"/>
<keyword evidence="8 11" id="KW-0328">Glycosyltransferase</keyword>
<dbReference type="GO" id="GO:0003999">
    <property type="term" value="F:adenine phosphoribosyltransferase activity"/>
    <property type="evidence" value="ECO:0007669"/>
    <property type="project" value="UniProtKB-UniRule"/>
</dbReference>
<dbReference type="InterPro" id="IPR005764">
    <property type="entry name" value="Ade_phspho_trans"/>
</dbReference>
<dbReference type="Proteomes" id="UP000199321">
    <property type="component" value="Unassembled WGS sequence"/>
</dbReference>
<dbReference type="FunFam" id="3.40.50.2020:FF:000021">
    <property type="entry name" value="Adenine phosphoribosyltransferase"/>
    <property type="match status" value="1"/>
</dbReference>
<dbReference type="InterPro" id="IPR029057">
    <property type="entry name" value="PRTase-like"/>
</dbReference>
<dbReference type="UniPathway" id="UPA00588">
    <property type="reaction ID" value="UER00646"/>
</dbReference>
<keyword evidence="7 11" id="KW-0963">Cytoplasm</keyword>
<dbReference type="GO" id="GO:0002055">
    <property type="term" value="F:adenine binding"/>
    <property type="evidence" value="ECO:0007669"/>
    <property type="project" value="TreeGrafter"/>
</dbReference>
<sequence length="171" mass="19006">MIQLQDYIRDIKDFPKPGVLFKDITPLLANSEASALCLEGLLSLVEDQKIDKVVGIESRGFFFGTLLAQKLNAGFVPIRKSGKLPYSTIKEPYSLEYGIDVLEMHDDAIKKGDRVLLHDDVLATGGTAKAACKLIEQLGGIVVQCNFIMEIEFLKGAQKLDQYELRPLISY</sequence>
<dbReference type="HAMAP" id="MF_00004">
    <property type="entry name" value="Aden_phosphoribosyltr"/>
    <property type="match status" value="1"/>
</dbReference>
<evidence type="ECO:0000256" key="7">
    <source>
        <dbReference type="ARBA" id="ARBA00022490"/>
    </source>
</evidence>
<evidence type="ECO:0000259" key="12">
    <source>
        <dbReference type="Pfam" id="PF00156"/>
    </source>
</evidence>
<dbReference type="GO" id="GO:0005737">
    <property type="term" value="C:cytoplasm"/>
    <property type="evidence" value="ECO:0007669"/>
    <property type="project" value="UniProtKB-SubCell"/>
</dbReference>
<dbReference type="GO" id="GO:0006166">
    <property type="term" value="P:purine ribonucleoside salvage"/>
    <property type="evidence" value="ECO:0007669"/>
    <property type="project" value="UniProtKB-UniRule"/>
</dbReference>
<dbReference type="OrthoDB" id="9803963at2"/>
<evidence type="ECO:0000256" key="5">
    <source>
        <dbReference type="ARBA" id="ARBA00008391"/>
    </source>
</evidence>
<feature type="domain" description="Phosphoribosyltransferase" evidence="12">
    <location>
        <begin position="44"/>
        <end position="145"/>
    </location>
</feature>
<proteinExistence type="inferred from homology"/>
<dbReference type="SUPFAM" id="SSF53271">
    <property type="entry name" value="PRTase-like"/>
    <property type="match status" value="1"/>
</dbReference>
<evidence type="ECO:0000256" key="9">
    <source>
        <dbReference type="ARBA" id="ARBA00022679"/>
    </source>
</evidence>
<comment type="subunit">
    <text evidence="11">Homodimer.</text>
</comment>
<dbReference type="NCBIfam" id="NF002634">
    <property type="entry name" value="PRK02304.1-3"/>
    <property type="match status" value="1"/>
</dbReference>
<dbReference type="PANTHER" id="PTHR32315">
    <property type="entry name" value="ADENINE PHOSPHORIBOSYLTRANSFERASE"/>
    <property type="match status" value="1"/>
</dbReference>
<dbReference type="EMBL" id="FNBA01000003">
    <property type="protein sequence ID" value="SDE89490.1"/>
    <property type="molecule type" value="Genomic_DNA"/>
</dbReference>
<comment type="similarity">
    <text evidence="5 11">Belongs to the purine/pyrimidine phosphoribosyltransferase family.</text>
</comment>
<dbReference type="GO" id="GO:0016208">
    <property type="term" value="F:AMP binding"/>
    <property type="evidence" value="ECO:0007669"/>
    <property type="project" value="TreeGrafter"/>
</dbReference>
<comment type="pathway">
    <text evidence="4 11">Purine metabolism; AMP biosynthesis via salvage pathway; AMP from adenine: step 1/1.</text>
</comment>